<organism evidence="3 4">
    <name type="scientific">Panagrellus redivivus</name>
    <name type="common">Microworm</name>
    <dbReference type="NCBI Taxonomy" id="6233"/>
    <lineage>
        <taxon>Eukaryota</taxon>
        <taxon>Metazoa</taxon>
        <taxon>Ecdysozoa</taxon>
        <taxon>Nematoda</taxon>
        <taxon>Chromadorea</taxon>
        <taxon>Rhabditida</taxon>
        <taxon>Tylenchina</taxon>
        <taxon>Panagrolaimomorpha</taxon>
        <taxon>Panagrolaimoidea</taxon>
        <taxon>Panagrolaimidae</taxon>
        <taxon>Panagrellus</taxon>
    </lineage>
</organism>
<dbReference type="PANTHER" id="PTHR47665">
    <property type="entry name" value="HISTONE DEACETYLASE-LIKE PROTEIN"/>
    <property type="match status" value="1"/>
</dbReference>
<accession>A0A7E4V4E1</accession>
<feature type="domain" description="UBP-type" evidence="2">
    <location>
        <begin position="31"/>
        <end position="128"/>
    </location>
</feature>
<dbReference type="SMART" id="SM00290">
    <property type="entry name" value="ZnF_UBP"/>
    <property type="match status" value="1"/>
</dbReference>
<keyword evidence="1" id="KW-0862">Zinc</keyword>
<sequence length="137" mass="15567">MPVPLENNADAAIQPETDPSEFMVYEVEPLAWCPHLGCVKPFSSVYIFEKCTKCDSTAENWICLTCQAVNCSRFIKGHAVDHFKENPDHAMGLSICDLSVWCYICESYVHHEALFPAKDVLHLAKFGEHIPYFNQNQ</sequence>
<dbReference type="SUPFAM" id="SSF57850">
    <property type="entry name" value="RING/U-box"/>
    <property type="match status" value="1"/>
</dbReference>
<keyword evidence="1" id="KW-0479">Metal-binding</keyword>
<evidence type="ECO:0000313" key="4">
    <source>
        <dbReference type="WBParaSite" id="Pan_g16464.t1"/>
    </source>
</evidence>
<keyword evidence="1" id="KW-0863">Zinc-finger</keyword>
<dbReference type="WBParaSite" id="Pan_g16464.t1">
    <property type="protein sequence ID" value="Pan_g16464.t1"/>
    <property type="gene ID" value="Pan_g16464"/>
</dbReference>
<dbReference type="PROSITE" id="PS50271">
    <property type="entry name" value="ZF_UBP"/>
    <property type="match status" value="1"/>
</dbReference>
<reference evidence="4" key="2">
    <citation type="submission" date="2020-10" db="UniProtKB">
        <authorList>
            <consortium name="WormBaseParasite"/>
        </authorList>
    </citation>
    <scope>IDENTIFICATION</scope>
</reference>
<dbReference type="PANTHER" id="PTHR47665:SF1">
    <property type="entry name" value="HISTONE DEACETYLASE-LIKE PROTEIN"/>
    <property type="match status" value="1"/>
</dbReference>
<keyword evidence="3" id="KW-1185">Reference proteome</keyword>
<reference evidence="3" key="1">
    <citation type="journal article" date="2013" name="Genetics">
        <title>The draft genome and transcriptome of Panagrellus redivivus are shaped by the harsh demands of a free-living lifestyle.</title>
        <authorList>
            <person name="Srinivasan J."/>
            <person name="Dillman A.R."/>
            <person name="Macchietto M.G."/>
            <person name="Heikkinen L."/>
            <person name="Lakso M."/>
            <person name="Fracchia K.M."/>
            <person name="Antoshechkin I."/>
            <person name="Mortazavi A."/>
            <person name="Wong G."/>
            <person name="Sternberg P.W."/>
        </authorList>
    </citation>
    <scope>NUCLEOTIDE SEQUENCE [LARGE SCALE GENOMIC DNA]</scope>
    <source>
        <strain evidence="3">MT8872</strain>
    </source>
</reference>
<protein>
    <submittedName>
        <fullName evidence="4">UBP-type domain-containing protein</fullName>
    </submittedName>
</protein>
<name>A0A7E4V4E1_PANRE</name>
<dbReference type="GO" id="GO:0008270">
    <property type="term" value="F:zinc ion binding"/>
    <property type="evidence" value="ECO:0007669"/>
    <property type="project" value="UniProtKB-KW"/>
</dbReference>
<dbReference type="Proteomes" id="UP000492821">
    <property type="component" value="Unassembled WGS sequence"/>
</dbReference>
<evidence type="ECO:0000259" key="2">
    <source>
        <dbReference type="PROSITE" id="PS50271"/>
    </source>
</evidence>
<dbReference type="AlphaFoldDB" id="A0A7E4V4E1"/>
<dbReference type="Gene3D" id="3.30.40.10">
    <property type="entry name" value="Zinc/RING finger domain, C3HC4 (zinc finger)"/>
    <property type="match status" value="1"/>
</dbReference>
<dbReference type="Pfam" id="PF02148">
    <property type="entry name" value="zf-UBP"/>
    <property type="match status" value="1"/>
</dbReference>
<dbReference type="InterPro" id="IPR013083">
    <property type="entry name" value="Znf_RING/FYVE/PHD"/>
</dbReference>
<evidence type="ECO:0000313" key="3">
    <source>
        <dbReference type="Proteomes" id="UP000492821"/>
    </source>
</evidence>
<evidence type="ECO:0000256" key="1">
    <source>
        <dbReference type="PROSITE-ProRule" id="PRU00502"/>
    </source>
</evidence>
<dbReference type="InterPro" id="IPR001607">
    <property type="entry name" value="Znf_UBP"/>
</dbReference>
<proteinExistence type="predicted"/>